<dbReference type="InterPro" id="IPR051402">
    <property type="entry name" value="KPR-Related"/>
</dbReference>
<evidence type="ECO:0000256" key="1">
    <source>
        <dbReference type="ARBA" id="ARBA00004994"/>
    </source>
</evidence>
<dbReference type="EMBL" id="MJIC01000015">
    <property type="protein sequence ID" value="OFI33292.1"/>
    <property type="molecule type" value="Genomic_DNA"/>
</dbReference>
<gene>
    <name evidence="13" type="ORF">BFC17_03260</name>
</gene>
<dbReference type="Proteomes" id="UP000176037">
    <property type="component" value="Unassembled WGS sequence"/>
</dbReference>
<evidence type="ECO:0000256" key="2">
    <source>
        <dbReference type="ARBA" id="ARBA00007870"/>
    </source>
</evidence>
<protein>
    <recommendedName>
        <fullName evidence="4 10">2-dehydropantoate 2-reductase</fullName>
        <ecNumber evidence="3 10">1.1.1.169</ecNumber>
    </recommendedName>
    <alternativeName>
        <fullName evidence="8 10">Ketopantoate reductase</fullName>
    </alternativeName>
</protein>
<proteinExistence type="inferred from homology"/>
<comment type="catalytic activity">
    <reaction evidence="9 10">
        <text>(R)-pantoate + NADP(+) = 2-dehydropantoate + NADPH + H(+)</text>
        <dbReference type="Rhea" id="RHEA:16233"/>
        <dbReference type="ChEBI" id="CHEBI:11561"/>
        <dbReference type="ChEBI" id="CHEBI:15378"/>
        <dbReference type="ChEBI" id="CHEBI:15980"/>
        <dbReference type="ChEBI" id="CHEBI:57783"/>
        <dbReference type="ChEBI" id="CHEBI:58349"/>
        <dbReference type="EC" id="1.1.1.169"/>
    </reaction>
</comment>
<dbReference type="Gene3D" id="1.10.1040.10">
    <property type="entry name" value="N-(1-d-carboxylethyl)-l-norvaline Dehydrogenase, domain 2"/>
    <property type="match status" value="1"/>
</dbReference>
<feature type="domain" description="Ketopantoate reductase C-terminal" evidence="12">
    <location>
        <begin position="185"/>
        <end position="304"/>
    </location>
</feature>
<dbReference type="PANTHER" id="PTHR21708">
    <property type="entry name" value="PROBABLE 2-DEHYDROPANTOATE 2-REDUCTASE"/>
    <property type="match status" value="1"/>
</dbReference>
<evidence type="ECO:0000256" key="10">
    <source>
        <dbReference type="RuleBase" id="RU362068"/>
    </source>
</evidence>
<evidence type="ECO:0000259" key="12">
    <source>
        <dbReference type="Pfam" id="PF08546"/>
    </source>
</evidence>
<sequence length="319" mass="34848">MNVLMMGCGAIGSFYAERLASAKVNVSVTARGEHLKALKQNGLTVVHDGEVRHHALPAYSHAELKEACKADDFDVIVIALKATQTQSALAELGSWFQAGSCPVLSVQNGVDNEPLLASYLGSERVWGGLSVRSGGEISQPGVATTTGIYKIILGPWPASDTLPAALTELAQHWLDQGVPLELSHDIRKELWRKLIVNCGVNPLSAAEQLKTYDLTHRPELAKQVYGAMQETARAASYDAVAITPDEVDEMFQLIKSFNSIKTSMLIDFEKGRELEIDAIMGSVIVRCRLLGKPAEITESLWQKLTPRPLPQSLTELFHY</sequence>
<accession>A0A1E8FBI9</accession>
<dbReference type="Gene3D" id="3.40.50.720">
    <property type="entry name" value="NAD(P)-binding Rossmann-like Domain"/>
    <property type="match status" value="1"/>
</dbReference>
<reference evidence="13 14" key="1">
    <citation type="submission" date="2016-09" db="EMBL/GenBank/DDBJ databases">
        <title>Alteromonas lipolytica, a new species isolated from sea water.</title>
        <authorList>
            <person name="Wu Y.-H."/>
            <person name="Cheng H."/>
            <person name="Xu X.-W."/>
        </authorList>
    </citation>
    <scope>NUCLEOTIDE SEQUENCE [LARGE SCALE GENOMIC DNA]</scope>
    <source>
        <strain evidence="13 14">JW12</strain>
    </source>
</reference>
<evidence type="ECO:0000256" key="6">
    <source>
        <dbReference type="ARBA" id="ARBA00022857"/>
    </source>
</evidence>
<comment type="similarity">
    <text evidence="2 10">Belongs to the ketopantoate reductase family.</text>
</comment>
<dbReference type="InterPro" id="IPR036291">
    <property type="entry name" value="NAD(P)-bd_dom_sf"/>
</dbReference>
<dbReference type="Pfam" id="PF08546">
    <property type="entry name" value="ApbA_C"/>
    <property type="match status" value="1"/>
</dbReference>
<evidence type="ECO:0000256" key="8">
    <source>
        <dbReference type="ARBA" id="ARBA00032024"/>
    </source>
</evidence>
<dbReference type="SUPFAM" id="SSF51735">
    <property type="entry name" value="NAD(P)-binding Rossmann-fold domains"/>
    <property type="match status" value="1"/>
</dbReference>
<dbReference type="GO" id="GO:0008677">
    <property type="term" value="F:2-dehydropantoate 2-reductase activity"/>
    <property type="evidence" value="ECO:0007669"/>
    <property type="project" value="UniProtKB-EC"/>
</dbReference>
<dbReference type="InterPro" id="IPR003710">
    <property type="entry name" value="ApbA"/>
</dbReference>
<dbReference type="GO" id="GO:0015940">
    <property type="term" value="P:pantothenate biosynthetic process"/>
    <property type="evidence" value="ECO:0007669"/>
    <property type="project" value="UniProtKB-UniPathway"/>
</dbReference>
<keyword evidence="5 10" id="KW-0566">Pantothenate biosynthesis</keyword>
<dbReference type="InterPro" id="IPR013332">
    <property type="entry name" value="KPR_N"/>
</dbReference>
<dbReference type="Pfam" id="PF02558">
    <property type="entry name" value="ApbA"/>
    <property type="match status" value="1"/>
</dbReference>
<dbReference type="AlphaFoldDB" id="A0A1E8FBI9"/>
<dbReference type="PANTHER" id="PTHR21708:SF26">
    <property type="entry name" value="2-DEHYDROPANTOATE 2-REDUCTASE"/>
    <property type="match status" value="1"/>
</dbReference>
<dbReference type="EC" id="1.1.1.169" evidence="3 10"/>
<keyword evidence="14" id="KW-1185">Reference proteome</keyword>
<evidence type="ECO:0000256" key="7">
    <source>
        <dbReference type="ARBA" id="ARBA00023002"/>
    </source>
</evidence>
<dbReference type="InterPro" id="IPR008927">
    <property type="entry name" value="6-PGluconate_DH-like_C_sf"/>
</dbReference>
<evidence type="ECO:0000313" key="13">
    <source>
        <dbReference type="EMBL" id="OFI33292.1"/>
    </source>
</evidence>
<dbReference type="RefSeq" id="WP_070177668.1">
    <property type="nucleotide sequence ID" value="NZ_BMJR01000002.1"/>
</dbReference>
<evidence type="ECO:0000256" key="4">
    <source>
        <dbReference type="ARBA" id="ARBA00019465"/>
    </source>
</evidence>
<name>A0A1E8FBI9_9ALTE</name>
<dbReference type="InterPro" id="IPR013328">
    <property type="entry name" value="6PGD_dom2"/>
</dbReference>
<evidence type="ECO:0000256" key="3">
    <source>
        <dbReference type="ARBA" id="ARBA00013014"/>
    </source>
</evidence>
<comment type="pathway">
    <text evidence="1 10">Cofactor biosynthesis; (R)-pantothenate biosynthesis; (R)-pantoate from 3-methyl-2-oxobutanoate: step 2/2.</text>
</comment>
<dbReference type="NCBIfam" id="TIGR00745">
    <property type="entry name" value="apbA_panE"/>
    <property type="match status" value="1"/>
</dbReference>
<comment type="caution">
    <text evidence="13">The sequence shown here is derived from an EMBL/GenBank/DDBJ whole genome shotgun (WGS) entry which is preliminary data.</text>
</comment>
<keyword evidence="6 10" id="KW-0521">NADP</keyword>
<evidence type="ECO:0000256" key="5">
    <source>
        <dbReference type="ARBA" id="ARBA00022655"/>
    </source>
</evidence>
<dbReference type="InterPro" id="IPR013752">
    <property type="entry name" value="KPA_reductase"/>
</dbReference>
<dbReference type="SUPFAM" id="SSF48179">
    <property type="entry name" value="6-phosphogluconate dehydrogenase C-terminal domain-like"/>
    <property type="match status" value="1"/>
</dbReference>
<keyword evidence="7 10" id="KW-0560">Oxidoreductase</keyword>
<evidence type="ECO:0000256" key="9">
    <source>
        <dbReference type="ARBA" id="ARBA00048793"/>
    </source>
</evidence>
<dbReference type="STRING" id="1856405.BFC17_03260"/>
<dbReference type="UniPathway" id="UPA00028">
    <property type="reaction ID" value="UER00004"/>
</dbReference>
<evidence type="ECO:0000313" key="14">
    <source>
        <dbReference type="Proteomes" id="UP000176037"/>
    </source>
</evidence>
<organism evidence="13 14">
    <name type="scientific">Alteromonas lipolytica</name>
    <dbReference type="NCBI Taxonomy" id="1856405"/>
    <lineage>
        <taxon>Bacteria</taxon>
        <taxon>Pseudomonadati</taxon>
        <taxon>Pseudomonadota</taxon>
        <taxon>Gammaproteobacteria</taxon>
        <taxon>Alteromonadales</taxon>
        <taxon>Alteromonadaceae</taxon>
        <taxon>Alteromonas/Salinimonas group</taxon>
        <taxon>Alteromonas</taxon>
    </lineage>
</organism>
<feature type="domain" description="Ketopantoate reductase N-terminal" evidence="11">
    <location>
        <begin position="4"/>
        <end position="157"/>
    </location>
</feature>
<comment type="function">
    <text evidence="10">Catalyzes the NADPH-dependent reduction of ketopantoate into pantoic acid.</text>
</comment>
<dbReference type="GO" id="GO:0005737">
    <property type="term" value="C:cytoplasm"/>
    <property type="evidence" value="ECO:0007669"/>
    <property type="project" value="TreeGrafter"/>
</dbReference>
<evidence type="ECO:0000259" key="11">
    <source>
        <dbReference type="Pfam" id="PF02558"/>
    </source>
</evidence>